<proteinExistence type="predicted"/>
<dbReference type="InterPro" id="IPR032675">
    <property type="entry name" value="LRR_dom_sf"/>
</dbReference>
<evidence type="ECO:0000313" key="2">
    <source>
        <dbReference type="Proteomes" id="UP000736335"/>
    </source>
</evidence>
<name>A0A9P6H2P1_9AGAM</name>
<dbReference type="Proteomes" id="UP000736335">
    <property type="component" value="Unassembled WGS sequence"/>
</dbReference>
<reference evidence="1" key="1">
    <citation type="journal article" date="2020" name="Nat. Commun.">
        <title>Large-scale genome sequencing of mycorrhizal fungi provides insights into the early evolution of symbiotic traits.</title>
        <authorList>
            <person name="Miyauchi S."/>
            <person name="Kiss E."/>
            <person name="Kuo A."/>
            <person name="Drula E."/>
            <person name="Kohler A."/>
            <person name="Sanchez-Garcia M."/>
            <person name="Morin E."/>
            <person name="Andreopoulos B."/>
            <person name="Barry K.W."/>
            <person name="Bonito G."/>
            <person name="Buee M."/>
            <person name="Carver A."/>
            <person name="Chen C."/>
            <person name="Cichocki N."/>
            <person name="Clum A."/>
            <person name="Culley D."/>
            <person name="Crous P.W."/>
            <person name="Fauchery L."/>
            <person name="Girlanda M."/>
            <person name="Hayes R.D."/>
            <person name="Keri Z."/>
            <person name="LaButti K."/>
            <person name="Lipzen A."/>
            <person name="Lombard V."/>
            <person name="Magnuson J."/>
            <person name="Maillard F."/>
            <person name="Murat C."/>
            <person name="Nolan M."/>
            <person name="Ohm R.A."/>
            <person name="Pangilinan J."/>
            <person name="Pereira M.F."/>
            <person name="Perotto S."/>
            <person name="Peter M."/>
            <person name="Pfister S."/>
            <person name="Riley R."/>
            <person name="Sitrit Y."/>
            <person name="Stielow J.B."/>
            <person name="Szollosi G."/>
            <person name="Zifcakova L."/>
            <person name="Stursova M."/>
            <person name="Spatafora J.W."/>
            <person name="Tedersoo L."/>
            <person name="Vaario L.M."/>
            <person name="Yamada A."/>
            <person name="Yan M."/>
            <person name="Wang P."/>
            <person name="Xu J."/>
            <person name="Bruns T."/>
            <person name="Baldrian P."/>
            <person name="Vilgalys R."/>
            <person name="Dunand C."/>
            <person name="Henrissat B."/>
            <person name="Grigoriev I.V."/>
            <person name="Hibbett D."/>
            <person name="Nagy L.G."/>
            <person name="Martin F.M."/>
        </authorList>
    </citation>
    <scope>NUCLEOTIDE SEQUENCE</scope>
    <source>
        <strain evidence="1">UH-Tt-Lm1</strain>
    </source>
</reference>
<dbReference type="OrthoDB" id="3193283at2759"/>
<dbReference type="SUPFAM" id="SSF81383">
    <property type="entry name" value="F-box domain"/>
    <property type="match status" value="1"/>
</dbReference>
<reference evidence="1" key="2">
    <citation type="submission" date="2020-11" db="EMBL/GenBank/DDBJ databases">
        <authorList>
            <consortium name="DOE Joint Genome Institute"/>
            <person name="Kuo A."/>
            <person name="Miyauchi S."/>
            <person name="Kiss E."/>
            <person name="Drula E."/>
            <person name="Kohler A."/>
            <person name="Sanchez-Garcia M."/>
            <person name="Andreopoulos B."/>
            <person name="Barry K.W."/>
            <person name="Bonito G."/>
            <person name="Buee M."/>
            <person name="Carver A."/>
            <person name="Chen C."/>
            <person name="Cichocki N."/>
            <person name="Clum A."/>
            <person name="Culley D."/>
            <person name="Crous P.W."/>
            <person name="Fauchery L."/>
            <person name="Girlanda M."/>
            <person name="Hayes R."/>
            <person name="Keri Z."/>
            <person name="Labutti K."/>
            <person name="Lipzen A."/>
            <person name="Lombard V."/>
            <person name="Magnuson J."/>
            <person name="Maillard F."/>
            <person name="Morin E."/>
            <person name="Murat C."/>
            <person name="Nolan M."/>
            <person name="Ohm R."/>
            <person name="Pangilinan J."/>
            <person name="Pereira M."/>
            <person name="Perotto S."/>
            <person name="Peter M."/>
            <person name="Riley R."/>
            <person name="Sitrit Y."/>
            <person name="Stielow B."/>
            <person name="Szollosi G."/>
            <person name="Zifcakova L."/>
            <person name="Stursova M."/>
            <person name="Spatafora J.W."/>
            <person name="Tedersoo L."/>
            <person name="Vaario L.-M."/>
            <person name="Yamada A."/>
            <person name="Yan M."/>
            <person name="Wang P."/>
            <person name="Xu J."/>
            <person name="Bruns T."/>
            <person name="Baldrian P."/>
            <person name="Vilgalys R."/>
            <person name="Henrissat B."/>
            <person name="Grigoriev I.V."/>
            <person name="Hibbett D."/>
            <person name="Nagy L.G."/>
            <person name="Martin F.M."/>
        </authorList>
    </citation>
    <scope>NUCLEOTIDE SEQUENCE</scope>
    <source>
        <strain evidence="1">UH-Tt-Lm1</strain>
    </source>
</reference>
<protein>
    <recommendedName>
        <fullName evidence="3">F-box domain-containing protein</fullName>
    </recommendedName>
</protein>
<dbReference type="Gene3D" id="1.20.1280.50">
    <property type="match status" value="1"/>
</dbReference>
<sequence>MLRVISSLRNLLRPVNRMPPEILSHVARHLINEQDSDAISIVPLTHVCRYWRESIISAPVNWTLISDQDEDMAATCLQRAKAAPLKITLHMPLVSSLHDVFAPYFRNVRTLSIHSISSIEEFADTFPAFPRSMPNLRSLVLGQLLDEDGFQIGSNSIFSVDPFGPFIPPLEHLLLRDIPLYPSLRGLKTLTEIYIEYCELDFHLNTLLDFLEANHSLERVTLDIQFAESSILSPPHKTIRNQLRYLSTKLTRLVPKPFSPADPSREVQSCMFPSWNHTNAQRWTTSSPILPWHTFQTHHHPRSLN</sequence>
<dbReference type="Gene3D" id="3.80.10.10">
    <property type="entry name" value="Ribonuclease Inhibitor"/>
    <property type="match status" value="1"/>
</dbReference>
<dbReference type="AlphaFoldDB" id="A0A9P6H2P1"/>
<comment type="caution">
    <text evidence="1">The sequence shown here is derived from an EMBL/GenBank/DDBJ whole genome shotgun (WGS) entry which is preliminary data.</text>
</comment>
<gene>
    <name evidence="1" type="ORF">BJ322DRAFT_1095925</name>
</gene>
<keyword evidence="2" id="KW-1185">Reference proteome</keyword>
<evidence type="ECO:0008006" key="3">
    <source>
        <dbReference type="Google" id="ProtNLM"/>
    </source>
</evidence>
<organism evidence="1 2">
    <name type="scientific">Thelephora terrestris</name>
    <dbReference type="NCBI Taxonomy" id="56493"/>
    <lineage>
        <taxon>Eukaryota</taxon>
        <taxon>Fungi</taxon>
        <taxon>Dikarya</taxon>
        <taxon>Basidiomycota</taxon>
        <taxon>Agaricomycotina</taxon>
        <taxon>Agaricomycetes</taxon>
        <taxon>Thelephorales</taxon>
        <taxon>Thelephoraceae</taxon>
        <taxon>Thelephora</taxon>
    </lineage>
</organism>
<dbReference type="EMBL" id="WIUZ02000030">
    <property type="protein sequence ID" value="KAF9777649.1"/>
    <property type="molecule type" value="Genomic_DNA"/>
</dbReference>
<evidence type="ECO:0000313" key="1">
    <source>
        <dbReference type="EMBL" id="KAF9777649.1"/>
    </source>
</evidence>
<accession>A0A9P6H2P1</accession>
<dbReference type="SUPFAM" id="SSF52047">
    <property type="entry name" value="RNI-like"/>
    <property type="match status" value="1"/>
</dbReference>
<dbReference type="InterPro" id="IPR036047">
    <property type="entry name" value="F-box-like_dom_sf"/>
</dbReference>